<dbReference type="EMBL" id="JAGDEL010000006">
    <property type="protein sequence ID" value="MBO1512161.1"/>
    <property type="molecule type" value="Genomic_DNA"/>
</dbReference>
<dbReference type="Pfam" id="PF04235">
    <property type="entry name" value="DUF418"/>
    <property type="match status" value="1"/>
</dbReference>
<feature type="transmembrane region" description="Helical" evidence="1">
    <location>
        <begin position="135"/>
        <end position="156"/>
    </location>
</feature>
<dbReference type="PANTHER" id="PTHR30590:SF3">
    <property type="entry name" value="HYPOTHETICAL MEMBRANE SPANNING PROTEIN"/>
    <property type="match status" value="1"/>
</dbReference>
<keyword evidence="1" id="KW-0472">Membrane</keyword>
<dbReference type="PANTHER" id="PTHR30590">
    <property type="entry name" value="INNER MEMBRANE PROTEIN"/>
    <property type="match status" value="1"/>
</dbReference>
<feature type="transmembrane region" description="Helical" evidence="1">
    <location>
        <begin position="272"/>
        <end position="293"/>
    </location>
</feature>
<feature type="transmembrane region" description="Helical" evidence="1">
    <location>
        <begin position="313"/>
        <end position="330"/>
    </location>
</feature>
<evidence type="ECO:0000259" key="2">
    <source>
        <dbReference type="Pfam" id="PF04235"/>
    </source>
</evidence>
<dbReference type="RefSeq" id="WP_207977884.1">
    <property type="nucleotide sequence ID" value="NZ_JAGDEL010000006.1"/>
</dbReference>
<evidence type="ECO:0000313" key="4">
    <source>
        <dbReference type="Proteomes" id="UP000663981"/>
    </source>
</evidence>
<dbReference type="InterPro" id="IPR052529">
    <property type="entry name" value="Bact_Transport_Assoc"/>
</dbReference>
<name>A0ABS3N1L9_9BACI</name>
<dbReference type="InterPro" id="IPR007349">
    <property type="entry name" value="DUF418"/>
</dbReference>
<keyword evidence="4" id="KW-1185">Reference proteome</keyword>
<comment type="caution">
    <text evidence="3">The sequence shown here is derived from an EMBL/GenBank/DDBJ whole genome shotgun (WGS) entry which is preliminary data.</text>
</comment>
<feature type="transmembrane region" description="Helical" evidence="1">
    <location>
        <begin position="342"/>
        <end position="360"/>
    </location>
</feature>
<feature type="transmembrane region" description="Helical" evidence="1">
    <location>
        <begin position="55"/>
        <end position="81"/>
    </location>
</feature>
<dbReference type="Proteomes" id="UP000663981">
    <property type="component" value="Unassembled WGS sequence"/>
</dbReference>
<accession>A0ABS3N1L9</accession>
<feature type="transmembrane region" description="Helical" evidence="1">
    <location>
        <begin position="195"/>
        <end position="220"/>
    </location>
</feature>
<feature type="transmembrane region" description="Helical" evidence="1">
    <location>
        <begin position="7"/>
        <end position="27"/>
    </location>
</feature>
<keyword evidence="1" id="KW-0812">Transmembrane</keyword>
<feature type="domain" description="DUF418" evidence="2">
    <location>
        <begin position="219"/>
        <end position="379"/>
    </location>
</feature>
<keyword evidence="1" id="KW-1133">Transmembrane helix</keyword>
<feature type="transmembrane region" description="Helical" evidence="1">
    <location>
        <begin position="90"/>
        <end position="107"/>
    </location>
</feature>
<feature type="transmembrane region" description="Helical" evidence="1">
    <location>
        <begin position="113"/>
        <end position="128"/>
    </location>
</feature>
<gene>
    <name evidence="3" type="ORF">I7822_10840</name>
</gene>
<evidence type="ECO:0000256" key="1">
    <source>
        <dbReference type="SAM" id="Phobius"/>
    </source>
</evidence>
<organism evidence="3 4">
    <name type="scientific">Metabacillus bambusae</name>
    <dbReference type="NCBI Taxonomy" id="2795218"/>
    <lineage>
        <taxon>Bacteria</taxon>
        <taxon>Bacillati</taxon>
        <taxon>Bacillota</taxon>
        <taxon>Bacilli</taxon>
        <taxon>Bacillales</taxon>
        <taxon>Bacillaceae</taxon>
        <taxon>Metabacillus</taxon>
    </lineage>
</organism>
<feature type="transmembrane region" description="Helical" evidence="1">
    <location>
        <begin position="241"/>
        <end position="266"/>
    </location>
</feature>
<reference evidence="3 4" key="1">
    <citation type="submission" date="2021-03" db="EMBL/GenBank/DDBJ databases">
        <title>Whole genome sequence of Metabacillus bambusae BG109.</title>
        <authorList>
            <person name="Jeong J.W."/>
        </authorList>
    </citation>
    <scope>NUCLEOTIDE SEQUENCE [LARGE SCALE GENOMIC DNA]</scope>
    <source>
        <strain evidence="3 4">BG109</strain>
    </source>
</reference>
<protein>
    <submittedName>
        <fullName evidence="3">DUF418 domain-containing protein</fullName>
    </submittedName>
</protein>
<sequence length="390" mass="45643">MADKSSRILLLDIIRGFALLGILLVNMPTFHSPDFLKTYYGITSTYHGPDHFLSLFYQLFIQMKFYPIFAFLFGLGFYLFIKKTNGLDLFIKRMNLLLMIGLFHLIFLWYGDILHLYAVTGLLLIFFHKLSSKKILYWAFTLLTFYHVLLGASVFLPTDNSTDPKVIMKKIDIYSTIYEDASYKEWLLYRIKIEVIPILTQLPIAMIPILGMFLLGLYAGKQKLFVYNDLNRLQIKIWCKWSFLISLPIILANGLIMSGFSISPVWEALTHFLTSLSGITLCIFYMSSLYLLLEHTTFKKRFIPFSYVGRMALTNYLFQTIVSLGFYRGFHLYEKINLVEGAVISILLFSSQLLFSYYWLTYFHNGPVEWLWRSFTYGKFVPFKKAKQRS</sequence>
<evidence type="ECO:0000313" key="3">
    <source>
        <dbReference type="EMBL" id="MBO1512161.1"/>
    </source>
</evidence>
<proteinExistence type="predicted"/>